<feature type="region of interest" description="Disordered" evidence="1">
    <location>
        <begin position="1"/>
        <end position="183"/>
    </location>
</feature>
<dbReference type="Proteomes" id="UP000677054">
    <property type="component" value="Unassembled WGS sequence"/>
</dbReference>
<evidence type="ECO:0000256" key="1">
    <source>
        <dbReference type="SAM" id="MobiDB-lite"/>
    </source>
</evidence>
<feature type="compositionally biased region" description="Polar residues" evidence="1">
    <location>
        <begin position="390"/>
        <end position="403"/>
    </location>
</feature>
<feature type="compositionally biased region" description="Basic and acidic residues" evidence="1">
    <location>
        <begin position="781"/>
        <end position="793"/>
    </location>
</feature>
<feature type="region of interest" description="Disordered" evidence="1">
    <location>
        <begin position="728"/>
        <end position="902"/>
    </location>
</feature>
<feature type="compositionally biased region" description="Polar residues" evidence="1">
    <location>
        <begin position="302"/>
        <end position="313"/>
    </location>
</feature>
<dbReference type="GO" id="GO:0005576">
    <property type="term" value="C:extracellular region"/>
    <property type="evidence" value="ECO:0007669"/>
    <property type="project" value="InterPro"/>
</dbReference>
<feature type="compositionally biased region" description="Basic and acidic residues" evidence="1">
    <location>
        <begin position="377"/>
        <end position="389"/>
    </location>
</feature>
<feature type="compositionally biased region" description="Basic and acidic residues" evidence="1">
    <location>
        <begin position="1523"/>
        <end position="1542"/>
    </location>
</feature>
<dbReference type="CDD" id="cd05382">
    <property type="entry name" value="CAP_GAPR1-like"/>
    <property type="match status" value="2"/>
</dbReference>
<feature type="compositionally biased region" description="Polar residues" evidence="1">
    <location>
        <begin position="413"/>
        <end position="423"/>
    </location>
</feature>
<feature type="compositionally biased region" description="Basic and acidic residues" evidence="1">
    <location>
        <begin position="432"/>
        <end position="447"/>
    </location>
</feature>
<keyword evidence="4" id="KW-1185">Reference proteome</keyword>
<proteinExistence type="predicted"/>
<dbReference type="PROSITE" id="PS01009">
    <property type="entry name" value="CRISP_1"/>
    <property type="match status" value="2"/>
</dbReference>
<feature type="compositionally biased region" description="Basic and acidic residues" evidence="1">
    <location>
        <begin position="348"/>
        <end position="363"/>
    </location>
</feature>
<feature type="compositionally biased region" description="Basic and acidic residues" evidence="1">
    <location>
        <begin position="1010"/>
        <end position="1039"/>
    </location>
</feature>
<feature type="region of interest" description="Disordered" evidence="1">
    <location>
        <begin position="916"/>
        <end position="939"/>
    </location>
</feature>
<dbReference type="EMBL" id="CAJPEV010000210">
    <property type="protein sequence ID" value="CAG0882411.1"/>
    <property type="molecule type" value="Genomic_DNA"/>
</dbReference>
<reference evidence="3" key="1">
    <citation type="submission" date="2020-11" db="EMBL/GenBank/DDBJ databases">
        <authorList>
            <person name="Tran Van P."/>
        </authorList>
    </citation>
    <scope>NUCLEOTIDE SEQUENCE</scope>
</reference>
<feature type="compositionally biased region" description="Basic and acidic residues" evidence="1">
    <location>
        <begin position="751"/>
        <end position="772"/>
    </location>
</feature>
<evidence type="ECO:0000259" key="2">
    <source>
        <dbReference type="SMART" id="SM00198"/>
    </source>
</evidence>
<dbReference type="InterPro" id="IPR014044">
    <property type="entry name" value="CAP_dom"/>
</dbReference>
<feature type="compositionally biased region" description="Polar residues" evidence="1">
    <location>
        <begin position="322"/>
        <end position="340"/>
    </location>
</feature>
<dbReference type="InterPro" id="IPR018244">
    <property type="entry name" value="Allrgn_V5/Tpx1_CS"/>
</dbReference>
<feature type="region of interest" description="Disordered" evidence="1">
    <location>
        <begin position="281"/>
        <end position="521"/>
    </location>
</feature>
<feature type="compositionally biased region" description="Polar residues" evidence="1">
    <location>
        <begin position="876"/>
        <end position="894"/>
    </location>
</feature>
<dbReference type="FunFam" id="3.40.33.10:FF:000010">
    <property type="entry name" value="Predicted protein"/>
    <property type="match status" value="1"/>
</dbReference>
<feature type="compositionally biased region" description="Basic and acidic residues" evidence="1">
    <location>
        <begin position="13"/>
        <end position="25"/>
    </location>
</feature>
<feature type="compositionally biased region" description="Basic and acidic residues" evidence="1">
    <location>
        <begin position="821"/>
        <end position="833"/>
    </location>
</feature>
<feature type="region of interest" description="Disordered" evidence="1">
    <location>
        <begin position="1506"/>
        <end position="1542"/>
    </location>
</feature>
<dbReference type="PANTHER" id="PTHR10334">
    <property type="entry name" value="CYSTEINE-RICH SECRETORY PROTEIN-RELATED"/>
    <property type="match status" value="1"/>
</dbReference>
<feature type="region of interest" description="Disordered" evidence="1">
    <location>
        <begin position="217"/>
        <end position="248"/>
    </location>
</feature>
<sequence>MELGQGKKAFQKRFQESFKMQERGTVKQSTDMEATQVEPKRKNQEQLKEEQKRSDVELATGRTGTELNDRKNIVVQVEKKQKRQEEPLQASSQTQVEVAGKPKKQKKKKKEQEERRSQVSHVVSEKNVSSKETLPQAEVEKVTEEHRKQEKGLEGSIAKSEDQEREERESDQEITSHNLEDEEELRHLKEILFQYRTQVKGIQLQYSRRKEELAKARMGMNEPGDASSQAGGRHRKNEETPKTNIHVKESRHVLSQIGEQRGNWKEEWSTTMMRMQQEHFHTGGRNVVNEPEPSKAKIGIKETSSVGSYTGEINANKEKEPSTTNVSITDARNSSSQTWEINVGNKVEPSKTKAIKKETKDIPLHTSGRNVGNEVEPPNHKANMKETRDLTPQASGRNVSNEVEASKAKMSMKENSNISSQTREIMVNDAVEASKAKTVMKETRDLRPQTSGRNVDNEEEPPKTKTVMEENSNMSSQTRAIMANDAVEPPKTKTVMKENSNISSQTREIMVNDEVEPPKTKTVMKEARDIRLHTGERNVNNEVEASKAKMSMKENSNMSSQTREIMVNDAVVPPKTKTVMKENSNISFQTREIMVNDAVEASKAKTVMKETRDLRPQTSGRNVDNEVEASKAKMSTKDNSNIISQTRETIVNNDVVLPKTKTVMKEAMYVRPHKGERNVNSEVEPSNVEMSMKEESAIRTKATKEKQKLQFAPFQSMKDTQELVQELPQTRIKGGVEAKYEASTRIQGSDSPKEDRKTKLLEHSHVETERQLKSSKQPIRSKAEQKPQMRDDTGAQAMTPLQDEGTGALPSGKQNNEFEPQVEKAMEDKRRGNQESSQTGASQAKHEVAGRTLGKDSQKQVDEKGREQGEMETEKQFNSSEKPPNKSADPSNEIQQHHRVSDEQVVTVMESFEAPLTEEGSLQSEQQNQELEPKVTKTSRTEIPLPTNVTNRFSISSESSITIDANTAKKLDEKEGACPIPLRNASHMINCVEFYRWLCRNGAGATPQEVMEKSSHASEMEKSRNVTESKPEVPQRGEPGRIPPYFRKIEKPRTEPEAVTTDEKPRFLSHSRPLRSTDDTEVHLLTQEDKTFASKSLAVHNSFRAKHGVPPLKLNLKMCGEAKKRAKHLCDLERLDHRLHRKYGENIYRTRTTDDNFNVTPHTPIEKWYAEIRHHNFGHELSGNLPSGHFTQVVWKETEELGVAREKSKNGYVVVVAFYFPQGNVVEKFAENVPPPMKFNSLNLEIRSPRSSNSKTRVSFALEEGLSDDVFADGSPEILGSDGEINGSPAWKLGDWYLNTPFCTCYLTLKFLHQEAQGLTQDDATFAFQSLKAHNMYRAKHGVPTLELNIQMCGEAKEWMEHLRDLERLEHRLHWKYGENIYFVRSTGNNFTVTPHESVKKWYSEIQRHQFGHEPSGHLSSVASATDDLKRDIDKWVSADANGHFTQVVWKDTKELGVAHGKSKNGDIIVVAFYFPQGNFAKKFTENPDVDLDYIQLLVELHFRASPDSQEHPSDDVMANDPPEIHESNRELHDRPASKLIE</sequence>
<feature type="compositionally biased region" description="Polar residues" evidence="1">
    <location>
        <begin position="497"/>
        <end position="507"/>
    </location>
</feature>
<protein>
    <recommendedName>
        <fullName evidence="2">SCP domain-containing protein</fullName>
    </recommendedName>
</protein>
<dbReference type="SUPFAM" id="SSF55797">
    <property type="entry name" value="PR-1-like"/>
    <property type="match status" value="2"/>
</dbReference>
<dbReference type="InterPro" id="IPR035940">
    <property type="entry name" value="CAP_sf"/>
</dbReference>
<feature type="domain" description="SCP" evidence="2">
    <location>
        <begin position="1325"/>
        <end position="1482"/>
    </location>
</feature>
<evidence type="ECO:0000313" key="4">
    <source>
        <dbReference type="Proteomes" id="UP000677054"/>
    </source>
</evidence>
<dbReference type="InterPro" id="IPR034113">
    <property type="entry name" value="SCP_GAPR1-like"/>
</dbReference>
<dbReference type="Gene3D" id="3.40.33.10">
    <property type="entry name" value="CAP"/>
    <property type="match status" value="2"/>
</dbReference>
<feature type="region of interest" description="Disordered" evidence="1">
    <location>
        <begin position="1010"/>
        <end position="1073"/>
    </location>
</feature>
<dbReference type="SMART" id="SM00198">
    <property type="entry name" value="SCP"/>
    <property type="match status" value="2"/>
</dbReference>
<feature type="compositionally biased region" description="Low complexity" evidence="1">
    <location>
        <begin position="918"/>
        <end position="930"/>
    </location>
</feature>
<dbReference type="Pfam" id="PF00188">
    <property type="entry name" value="CAP"/>
    <property type="match status" value="2"/>
</dbReference>
<feature type="compositionally biased region" description="Basic and acidic residues" evidence="1">
    <location>
        <begin position="138"/>
        <end position="168"/>
    </location>
</feature>
<feature type="region of interest" description="Disordered" evidence="1">
    <location>
        <begin position="676"/>
        <end position="704"/>
    </location>
</feature>
<dbReference type="InterPro" id="IPR001283">
    <property type="entry name" value="CRISP-related"/>
</dbReference>
<evidence type="ECO:0000313" key="3">
    <source>
        <dbReference type="EMBL" id="CAD7242053.1"/>
    </source>
</evidence>
<feature type="compositionally biased region" description="Basic and acidic residues" evidence="1">
    <location>
        <begin position="236"/>
        <end position="248"/>
    </location>
</feature>
<accession>A0A7R8X9C6</accession>
<feature type="domain" description="SCP" evidence="2">
    <location>
        <begin position="1091"/>
        <end position="1227"/>
    </location>
</feature>
<feature type="region of interest" description="Disordered" evidence="1">
    <location>
        <begin position="607"/>
        <end position="635"/>
    </location>
</feature>
<name>A0A7R8X9C6_9CRUS</name>
<dbReference type="OrthoDB" id="337038at2759"/>
<organism evidence="3">
    <name type="scientific">Darwinula stevensoni</name>
    <dbReference type="NCBI Taxonomy" id="69355"/>
    <lineage>
        <taxon>Eukaryota</taxon>
        <taxon>Metazoa</taxon>
        <taxon>Ecdysozoa</taxon>
        <taxon>Arthropoda</taxon>
        <taxon>Crustacea</taxon>
        <taxon>Oligostraca</taxon>
        <taxon>Ostracoda</taxon>
        <taxon>Podocopa</taxon>
        <taxon>Podocopida</taxon>
        <taxon>Darwinulocopina</taxon>
        <taxon>Darwinuloidea</taxon>
        <taxon>Darwinulidae</taxon>
        <taxon>Darwinula</taxon>
    </lineage>
</organism>
<feature type="compositionally biased region" description="Basic and acidic residues" evidence="1">
    <location>
        <begin position="844"/>
        <end position="875"/>
    </location>
</feature>
<gene>
    <name evidence="3" type="ORF">DSTB1V02_LOCUS2026</name>
</gene>
<feature type="compositionally biased region" description="Basic and acidic residues" evidence="1">
    <location>
        <begin position="38"/>
        <end position="56"/>
    </location>
</feature>
<dbReference type="EMBL" id="LR899727">
    <property type="protein sequence ID" value="CAD7242053.1"/>
    <property type="molecule type" value="Genomic_DNA"/>
</dbReference>
<feature type="compositionally biased region" description="Basic and acidic residues" evidence="1">
    <location>
        <begin position="691"/>
        <end position="704"/>
    </location>
</feature>
<feature type="compositionally biased region" description="Basic and acidic residues" evidence="1">
    <location>
        <begin position="67"/>
        <end position="86"/>
    </location>
</feature>
<feature type="compositionally biased region" description="Basic and acidic residues" evidence="1">
    <location>
        <begin position="1506"/>
        <end position="1515"/>
    </location>
</feature>
<feature type="compositionally biased region" description="Basic and acidic residues" evidence="1">
    <location>
        <begin position="1047"/>
        <end position="1066"/>
    </location>
</feature>
<feature type="compositionally biased region" description="Polar residues" evidence="1">
    <location>
        <begin position="469"/>
        <end position="479"/>
    </location>
</feature>